<reference evidence="3 5" key="2">
    <citation type="submission" date="2021-03" db="EMBL/GenBank/DDBJ databases">
        <title>Mucilaginibacter strains isolated from gold and copper mining confer multi heavy-metal resistance.</title>
        <authorList>
            <person name="Li Y."/>
        </authorList>
    </citation>
    <scope>NUCLEOTIDE SEQUENCE [LARGE SCALE GENOMIC DNA]</scope>
    <source>
        <strain evidence="3 5">P2-4</strain>
    </source>
</reference>
<gene>
    <name evidence="2" type="ORF">DIU31_033160</name>
    <name evidence="3" type="ORF">J3L21_27845</name>
</gene>
<dbReference type="Proteomes" id="UP000250557">
    <property type="component" value="Chromosome"/>
</dbReference>
<protein>
    <submittedName>
        <fullName evidence="2">Carotenoid biosynthesis protein</fullName>
    </submittedName>
</protein>
<feature type="transmembrane region" description="Helical" evidence="1">
    <location>
        <begin position="21"/>
        <end position="40"/>
    </location>
</feature>
<evidence type="ECO:0000313" key="2">
    <source>
        <dbReference type="EMBL" id="QEM08118.1"/>
    </source>
</evidence>
<feature type="transmembrane region" description="Helical" evidence="1">
    <location>
        <begin position="112"/>
        <end position="133"/>
    </location>
</feature>
<feature type="transmembrane region" description="Helical" evidence="1">
    <location>
        <begin position="73"/>
        <end position="92"/>
    </location>
</feature>
<keyword evidence="1" id="KW-1133">Transmembrane helix</keyword>
<evidence type="ECO:0000313" key="4">
    <source>
        <dbReference type="Proteomes" id="UP000250557"/>
    </source>
</evidence>
<evidence type="ECO:0000313" key="3">
    <source>
        <dbReference type="EMBL" id="QTE49307.1"/>
    </source>
</evidence>
<dbReference type="Pfam" id="PF04240">
    <property type="entry name" value="Caroten_synth"/>
    <property type="match status" value="1"/>
</dbReference>
<name>A0AAE6MLR6_9SPHI</name>
<keyword evidence="5" id="KW-1185">Reference proteome</keyword>
<keyword evidence="1" id="KW-0812">Transmembrane</keyword>
<organism evidence="2 4">
    <name type="scientific">Mucilaginibacter rubeus</name>
    <dbReference type="NCBI Taxonomy" id="2027860"/>
    <lineage>
        <taxon>Bacteria</taxon>
        <taxon>Pseudomonadati</taxon>
        <taxon>Bacteroidota</taxon>
        <taxon>Sphingobacteriia</taxon>
        <taxon>Sphingobacteriales</taxon>
        <taxon>Sphingobacteriaceae</taxon>
        <taxon>Mucilaginibacter</taxon>
    </lineage>
</organism>
<sequence>MERAKNLKPIASDNAVQTKNRICIIVIFLFHLVGLIGFIIPSLTVLFITLVPWHLLLMLGIIIYSYDNFDSRFLLFATTAFGIGFMAEYIGVHTGWLFGHYQYGRTLGIKLFEIPLMIGVNWFLLVYAAGITLQRSRLKSTLVRILSGAMVLTLLDVLIEPIAIHFDYWHWLDAGVPFKNYVCWFVLSALLLFIFEQFKFKRQNIVGPTLLIAQFLFFAVLNLVY</sequence>
<dbReference type="EMBL" id="CP043451">
    <property type="protein sequence ID" value="QEM08118.1"/>
    <property type="molecule type" value="Genomic_DNA"/>
</dbReference>
<feature type="transmembrane region" description="Helical" evidence="1">
    <location>
        <begin position="205"/>
        <end position="224"/>
    </location>
</feature>
<feature type="transmembrane region" description="Helical" evidence="1">
    <location>
        <begin position="46"/>
        <end position="66"/>
    </location>
</feature>
<dbReference type="Proteomes" id="UP000663940">
    <property type="component" value="Chromosome"/>
</dbReference>
<evidence type="ECO:0000256" key="1">
    <source>
        <dbReference type="SAM" id="Phobius"/>
    </source>
</evidence>
<feature type="transmembrane region" description="Helical" evidence="1">
    <location>
        <begin position="145"/>
        <end position="166"/>
    </location>
</feature>
<dbReference type="PANTHER" id="PTHR39419:SF1">
    <property type="entry name" value="SLL0814 PROTEIN"/>
    <property type="match status" value="1"/>
</dbReference>
<dbReference type="PANTHER" id="PTHR39419">
    <property type="entry name" value="SLL0814 PROTEIN"/>
    <property type="match status" value="1"/>
</dbReference>
<reference evidence="2 4" key="1">
    <citation type="submission" date="2019-08" db="EMBL/GenBank/DDBJ databases">
        <title>Comparative genome analysis confer to the adaptation heavy metal polluted environment.</title>
        <authorList>
            <person name="Li Y."/>
        </authorList>
    </citation>
    <scope>NUCLEOTIDE SEQUENCE [LARGE SCALE GENOMIC DNA]</scope>
    <source>
        <strain evidence="2 4">P2</strain>
    </source>
</reference>
<feature type="transmembrane region" description="Helical" evidence="1">
    <location>
        <begin position="178"/>
        <end position="198"/>
    </location>
</feature>
<keyword evidence="1" id="KW-0472">Membrane</keyword>
<dbReference type="EMBL" id="CP071880">
    <property type="protein sequence ID" value="QTE49307.1"/>
    <property type="molecule type" value="Genomic_DNA"/>
</dbReference>
<dbReference type="RefSeq" id="WP_112652758.1">
    <property type="nucleotide sequence ID" value="NZ_CP071879.1"/>
</dbReference>
<proteinExistence type="predicted"/>
<evidence type="ECO:0000313" key="5">
    <source>
        <dbReference type="Proteomes" id="UP000663940"/>
    </source>
</evidence>
<dbReference type="InterPro" id="IPR007354">
    <property type="entry name" value="CruF-like"/>
</dbReference>
<dbReference type="AlphaFoldDB" id="A0AAE6MLR6"/>
<accession>A0AAE6MLR6</accession>